<comment type="caution">
    <text evidence="12">The sequence shown here is derived from an EMBL/GenBank/DDBJ whole genome shotgun (WGS) entry which is preliminary data.</text>
</comment>
<evidence type="ECO:0000313" key="12">
    <source>
        <dbReference type="EMBL" id="MUM78519.1"/>
    </source>
</evidence>
<evidence type="ECO:0000256" key="9">
    <source>
        <dbReference type="ARBA" id="ARBA00023136"/>
    </source>
</evidence>
<dbReference type="GO" id="GO:0005524">
    <property type="term" value="F:ATP binding"/>
    <property type="evidence" value="ECO:0007669"/>
    <property type="project" value="UniProtKB-KW"/>
</dbReference>
<keyword evidence="13" id="KW-1185">Reference proteome</keyword>
<dbReference type="PANTHER" id="PTHR43553:SF23">
    <property type="entry name" value="ABC TRANSPORTER ATP-BINDING COMPONENT"/>
    <property type="match status" value="1"/>
</dbReference>
<dbReference type="Gene3D" id="3.40.50.300">
    <property type="entry name" value="P-loop containing nucleotide triphosphate hydrolases"/>
    <property type="match status" value="2"/>
</dbReference>
<dbReference type="InterPro" id="IPR003593">
    <property type="entry name" value="AAA+_ATPase"/>
</dbReference>
<organism evidence="12 13">
    <name type="scientific">Pseudodesulfovibrio alkaliphilus</name>
    <dbReference type="NCBI Taxonomy" id="2661613"/>
    <lineage>
        <taxon>Bacteria</taxon>
        <taxon>Pseudomonadati</taxon>
        <taxon>Thermodesulfobacteriota</taxon>
        <taxon>Desulfovibrionia</taxon>
        <taxon>Desulfovibrionales</taxon>
        <taxon>Desulfovibrionaceae</taxon>
    </lineage>
</organism>
<dbReference type="AlphaFoldDB" id="A0A7K1KQZ6"/>
<dbReference type="PROSITE" id="PS50893">
    <property type="entry name" value="ABC_TRANSPORTER_2"/>
    <property type="match status" value="2"/>
</dbReference>
<dbReference type="Proteomes" id="UP000461162">
    <property type="component" value="Unassembled WGS sequence"/>
</dbReference>
<dbReference type="Pfam" id="PF00005">
    <property type="entry name" value="ABC_tran"/>
    <property type="match status" value="2"/>
</dbReference>
<dbReference type="GO" id="GO:0016887">
    <property type="term" value="F:ATP hydrolysis activity"/>
    <property type="evidence" value="ECO:0007669"/>
    <property type="project" value="InterPro"/>
</dbReference>
<feature type="domain" description="ABC transporter" evidence="11">
    <location>
        <begin position="262"/>
        <end position="472"/>
    </location>
</feature>
<dbReference type="GO" id="GO:0042626">
    <property type="term" value="F:ATPase-coupled transmembrane transporter activity"/>
    <property type="evidence" value="ECO:0007669"/>
    <property type="project" value="TreeGrafter"/>
</dbReference>
<evidence type="ECO:0000256" key="7">
    <source>
        <dbReference type="ARBA" id="ARBA00022840"/>
    </source>
</evidence>
<keyword evidence="7 12" id="KW-0067">ATP-binding</keyword>
<evidence type="ECO:0000256" key="1">
    <source>
        <dbReference type="ARBA" id="ARBA00004202"/>
    </source>
</evidence>
<keyword evidence="6" id="KW-0547">Nucleotide-binding</keyword>
<proteinExistence type="inferred from homology"/>
<dbReference type="InterPro" id="IPR003439">
    <property type="entry name" value="ABC_transporter-like_ATP-bd"/>
</dbReference>
<keyword evidence="5" id="KW-0677">Repeat</keyword>
<dbReference type="SUPFAM" id="SSF52540">
    <property type="entry name" value="P-loop containing nucleoside triphosphate hydrolases"/>
    <property type="match status" value="2"/>
</dbReference>
<comment type="subcellular location">
    <subcellularLocation>
        <location evidence="1">Cell membrane</location>
        <topology evidence="1">Peripheral membrane protein</topology>
    </subcellularLocation>
</comment>
<dbReference type="CDD" id="cd03225">
    <property type="entry name" value="ABC_cobalt_CbiO_domain1"/>
    <property type="match status" value="1"/>
</dbReference>
<dbReference type="InterPro" id="IPR015856">
    <property type="entry name" value="ABC_transpr_CbiO/EcfA_su"/>
</dbReference>
<evidence type="ECO:0000256" key="6">
    <source>
        <dbReference type="ARBA" id="ARBA00022741"/>
    </source>
</evidence>
<dbReference type="RefSeq" id="WP_155935339.1">
    <property type="nucleotide sequence ID" value="NZ_WODC01000009.1"/>
</dbReference>
<dbReference type="SMART" id="SM00382">
    <property type="entry name" value="AAA"/>
    <property type="match status" value="2"/>
</dbReference>
<keyword evidence="3" id="KW-0813">Transport</keyword>
<dbReference type="GO" id="GO:0043190">
    <property type="term" value="C:ATP-binding cassette (ABC) transporter complex"/>
    <property type="evidence" value="ECO:0007669"/>
    <property type="project" value="TreeGrafter"/>
</dbReference>
<comment type="function">
    <text evidence="10">Probably part of an ABC transporter complex. Responsible for energy coupling to the transport system.</text>
</comment>
<comment type="similarity">
    <text evidence="2">Belongs to the ABC transporter superfamily.</text>
</comment>
<sequence length="472" mass="51453">MIQLHNASFSYPFQPSPSVMEVDLEVAPGEIVLLTGPSGCGKSTVVRMINGLALHHFRGKLTGQVCVGGRSVEFLEAADISTQVGTLFQDPEAQFFALNVRDEIAAGHEWRQVPAQETERRVHLAADMFGLHDILDRSILTLSEGQKQKVALAAIMSLGPRALVLDEPSANLDPESTEALARILGELKAQGVAILIVDHRLYWLRRLADRVMVMDKGRVVAQGPFDIVDDDSLRQRHGLRHSRVADPRPDLLPPDAALSPAIRLRGLCFAHGRRNPIFDHAHLDLPMGQVIGLLGPNGTGKTTLAMLLTGLLKADKGQLTVGKQTLKPSELLNKASIILQNTDHQLHMQTVFAEVTSSLPKENKDETAKQVMALLEKYNIAHLARRHPQSLSGGEKQRLVIACGEAKAPEVLILDEPTSGLDGANMRLIADCTRDFAQRGACVLLISHDLEMLDNACQCAVTMPLNPATPKE</sequence>
<keyword evidence="4" id="KW-1003">Cell membrane</keyword>
<evidence type="ECO:0000313" key="13">
    <source>
        <dbReference type="Proteomes" id="UP000461162"/>
    </source>
</evidence>
<evidence type="ECO:0000259" key="11">
    <source>
        <dbReference type="PROSITE" id="PS50893"/>
    </source>
</evidence>
<evidence type="ECO:0000256" key="5">
    <source>
        <dbReference type="ARBA" id="ARBA00022737"/>
    </source>
</evidence>
<dbReference type="InterPro" id="IPR027417">
    <property type="entry name" value="P-loop_NTPase"/>
</dbReference>
<dbReference type="PANTHER" id="PTHR43553">
    <property type="entry name" value="HEAVY METAL TRANSPORTER"/>
    <property type="match status" value="1"/>
</dbReference>
<feature type="domain" description="ABC transporter" evidence="11">
    <location>
        <begin position="2"/>
        <end position="241"/>
    </location>
</feature>
<dbReference type="InterPro" id="IPR050095">
    <property type="entry name" value="ECF_ABC_transporter_ATP-bd"/>
</dbReference>
<protein>
    <submittedName>
        <fullName evidence="12">ATP-binding cassette domain-containing protein</fullName>
    </submittedName>
</protein>
<evidence type="ECO:0000256" key="3">
    <source>
        <dbReference type="ARBA" id="ARBA00022448"/>
    </source>
</evidence>
<evidence type="ECO:0000256" key="10">
    <source>
        <dbReference type="ARBA" id="ARBA00025157"/>
    </source>
</evidence>
<keyword evidence="9" id="KW-0472">Membrane</keyword>
<reference evidence="12 13" key="1">
    <citation type="submission" date="2019-11" db="EMBL/GenBank/DDBJ databases">
        <title>Pseudodesulfovibrio alkaliphilus, sp. nov., an alkaliphilic sulfate-reducing bacteria from mud volcano of Taman peninsula, Russia.</title>
        <authorList>
            <person name="Frolova A."/>
            <person name="Merkel A.Y."/>
            <person name="Slobodkin A.I."/>
        </authorList>
    </citation>
    <scope>NUCLEOTIDE SEQUENCE [LARGE SCALE GENOMIC DNA]</scope>
    <source>
        <strain evidence="12 13">F-1</strain>
    </source>
</reference>
<evidence type="ECO:0000256" key="8">
    <source>
        <dbReference type="ARBA" id="ARBA00022967"/>
    </source>
</evidence>
<gene>
    <name evidence="12" type="ORF">GKC30_12820</name>
</gene>
<keyword evidence="8" id="KW-1278">Translocase</keyword>
<evidence type="ECO:0000256" key="2">
    <source>
        <dbReference type="ARBA" id="ARBA00005417"/>
    </source>
</evidence>
<dbReference type="EMBL" id="WODC01000009">
    <property type="protein sequence ID" value="MUM78519.1"/>
    <property type="molecule type" value="Genomic_DNA"/>
</dbReference>
<evidence type="ECO:0000256" key="4">
    <source>
        <dbReference type="ARBA" id="ARBA00022475"/>
    </source>
</evidence>
<name>A0A7K1KQZ6_9BACT</name>
<accession>A0A7K1KQZ6</accession>